<feature type="compositionally biased region" description="Basic and acidic residues" evidence="1">
    <location>
        <begin position="25"/>
        <end position="36"/>
    </location>
</feature>
<evidence type="ECO:0000313" key="2">
    <source>
        <dbReference type="EMBL" id="GFN74299.1"/>
    </source>
</evidence>
<organism evidence="2 3">
    <name type="scientific">Plakobranchus ocellatus</name>
    <dbReference type="NCBI Taxonomy" id="259542"/>
    <lineage>
        <taxon>Eukaryota</taxon>
        <taxon>Metazoa</taxon>
        <taxon>Spiralia</taxon>
        <taxon>Lophotrochozoa</taxon>
        <taxon>Mollusca</taxon>
        <taxon>Gastropoda</taxon>
        <taxon>Heterobranchia</taxon>
        <taxon>Euthyneura</taxon>
        <taxon>Panpulmonata</taxon>
        <taxon>Sacoglossa</taxon>
        <taxon>Placobranchoidea</taxon>
        <taxon>Plakobranchidae</taxon>
        <taxon>Plakobranchus</taxon>
    </lineage>
</organism>
<dbReference type="AlphaFoldDB" id="A0AAV3XTV4"/>
<comment type="caution">
    <text evidence="2">The sequence shown here is derived from an EMBL/GenBank/DDBJ whole genome shotgun (WGS) entry which is preliminary data.</text>
</comment>
<proteinExistence type="predicted"/>
<feature type="region of interest" description="Disordered" evidence="1">
    <location>
        <begin position="1"/>
        <end position="47"/>
    </location>
</feature>
<evidence type="ECO:0000256" key="1">
    <source>
        <dbReference type="SAM" id="MobiDB-lite"/>
    </source>
</evidence>
<protein>
    <submittedName>
        <fullName evidence="2">Uncharacterized protein</fullName>
    </submittedName>
</protein>
<evidence type="ECO:0000313" key="3">
    <source>
        <dbReference type="Proteomes" id="UP000735302"/>
    </source>
</evidence>
<accession>A0AAV3XTV4</accession>
<gene>
    <name evidence="2" type="ORF">PoB_000080500</name>
</gene>
<sequence length="88" mass="9378">MASPQGDLRLSGPMLGQSVGGGAQTRDRRVHADLRADSLAPVPPTPPAMEGGKGFVCVSQFRLWTTGQQRSFPSVAVCAQCVLKYTFE</sequence>
<keyword evidence="3" id="KW-1185">Reference proteome</keyword>
<reference evidence="2 3" key="1">
    <citation type="journal article" date="2021" name="Elife">
        <title>Chloroplast acquisition without the gene transfer in kleptoplastic sea slugs, Plakobranchus ocellatus.</title>
        <authorList>
            <person name="Maeda T."/>
            <person name="Takahashi S."/>
            <person name="Yoshida T."/>
            <person name="Shimamura S."/>
            <person name="Takaki Y."/>
            <person name="Nagai Y."/>
            <person name="Toyoda A."/>
            <person name="Suzuki Y."/>
            <person name="Arimoto A."/>
            <person name="Ishii H."/>
            <person name="Satoh N."/>
            <person name="Nishiyama T."/>
            <person name="Hasebe M."/>
            <person name="Maruyama T."/>
            <person name="Minagawa J."/>
            <person name="Obokata J."/>
            <person name="Shigenobu S."/>
        </authorList>
    </citation>
    <scope>NUCLEOTIDE SEQUENCE [LARGE SCALE GENOMIC DNA]</scope>
</reference>
<dbReference type="Proteomes" id="UP000735302">
    <property type="component" value="Unassembled WGS sequence"/>
</dbReference>
<name>A0AAV3XTV4_9GAST</name>
<dbReference type="EMBL" id="BLXT01000074">
    <property type="protein sequence ID" value="GFN74299.1"/>
    <property type="molecule type" value="Genomic_DNA"/>
</dbReference>